<dbReference type="WBParaSite" id="Pan_g1230.t2">
    <property type="protein sequence ID" value="Pan_g1230.t2"/>
    <property type="gene ID" value="Pan_g1230"/>
</dbReference>
<feature type="compositionally biased region" description="Acidic residues" evidence="1">
    <location>
        <begin position="371"/>
        <end position="386"/>
    </location>
</feature>
<feature type="compositionally biased region" description="Low complexity" evidence="1">
    <location>
        <begin position="302"/>
        <end position="324"/>
    </location>
</feature>
<evidence type="ECO:0000256" key="2">
    <source>
        <dbReference type="SAM" id="Phobius"/>
    </source>
</evidence>
<keyword evidence="4" id="KW-1185">Reference proteome</keyword>
<proteinExistence type="predicted"/>
<keyword evidence="3" id="KW-0732">Signal</keyword>
<evidence type="ECO:0000256" key="3">
    <source>
        <dbReference type="SAM" id="SignalP"/>
    </source>
</evidence>
<evidence type="ECO:0000313" key="5">
    <source>
        <dbReference type="WBParaSite" id="Pan_g1230.t2"/>
    </source>
</evidence>
<dbReference type="Proteomes" id="UP000492821">
    <property type="component" value="Unassembled WGS sequence"/>
</dbReference>
<feature type="transmembrane region" description="Helical" evidence="2">
    <location>
        <begin position="463"/>
        <end position="482"/>
    </location>
</feature>
<protein>
    <submittedName>
        <fullName evidence="5">CUB domain-containing protein</fullName>
    </submittedName>
</protein>
<feature type="compositionally biased region" description="Acidic residues" evidence="1">
    <location>
        <begin position="337"/>
        <end position="363"/>
    </location>
</feature>
<keyword evidence="2" id="KW-1133">Transmembrane helix</keyword>
<reference evidence="4" key="1">
    <citation type="journal article" date="2013" name="Genetics">
        <title>The draft genome and transcriptome of Panagrellus redivivus are shaped by the harsh demands of a free-living lifestyle.</title>
        <authorList>
            <person name="Srinivasan J."/>
            <person name="Dillman A.R."/>
            <person name="Macchietto M.G."/>
            <person name="Heikkinen L."/>
            <person name="Lakso M."/>
            <person name="Fracchia K.M."/>
            <person name="Antoshechkin I."/>
            <person name="Mortazavi A."/>
            <person name="Wong G."/>
            <person name="Sternberg P.W."/>
        </authorList>
    </citation>
    <scope>NUCLEOTIDE SEQUENCE [LARGE SCALE GENOMIC DNA]</scope>
    <source>
        <strain evidence="4">MT8872</strain>
    </source>
</reference>
<organism evidence="4 5">
    <name type="scientific">Panagrellus redivivus</name>
    <name type="common">Microworm</name>
    <dbReference type="NCBI Taxonomy" id="6233"/>
    <lineage>
        <taxon>Eukaryota</taxon>
        <taxon>Metazoa</taxon>
        <taxon>Ecdysozoa</taxon>
        <taxon>Nematoda</taxon>
        <taxon>Chromadorea</taxon>
        <taxon>Rhabditida</taxon>
        <taxon>Tylenchina</taxon>
        <taxon>Panagrolaimomorpha</taxon>
        <taxon>Panagrolaimoidea</taxon>
        <taxon>Panagrolaimidae</taxon>
        <taxon>Panagrellus</taxon>
    </lineage>
</organism>
<feature type="compositionally biased region" description="Low complexity" evidence="1">
    <location>
        <begin position="411"/>
        <end position="427"/>
    </location>
</feature>
<feature type="compositionally biased region" description="Acidic residues" evidence="1">
    <location>
        <begin position="278"/>
        <end position="301"/>
    </location>
</feature>
<reference evidence="5" key="2">
    <citation type="submission" date="2020-10" db="UniProtKB">
        <authorList>
            <consortium name="WormBaseParasite"/>
        </authorList>
    </citation>
    <scope>IDENTIFICATION</scope>
</reference>
<feature type="region of interest" description="Disordered" evidence="1">
    <location>
        <begin position="278"/>
        <end position="428"/>
    </location>
</feature>
<feature type="signal peptide" evidence="3">
    <location>
        <begin position="1"/>
        <end position="17"/>
    </location>
</feature>
<keyword evidence="2" id="KW-0812">Transmembrane</keyword>
<dbReference type="AlphaFoldDB" id="A0A7E4USH3"/>
<evidence type="ECO:0000256" key="1">
    <source>
        <dbReference type="SAM" id="MobiDB-lite"/>
    </source>
</evidence>
<sequence length="523" mass="58021">MFAQCVVLTTLLVAVQCFTIQQDPGTRECTDLICPKGAFAKIAHPLVDDDKRETQCTVCSQCTENGYSVCGTPLNKHPRLRRSPYTAGCSCANFVPEGCVIRWAAQNVKSSDTEAIHVCYLSTLRTPPQPEATPNENGTLLMLEAFWERPYWKEFNLTDLFLYIEFEAPGSGNSSSLETHSMQIDMSDDSAENAEPIPEYDPTDFFAQAAEDISEEDEPEYQPIQFNHDAFQGVNIVRFYYNVTAARPRQLNLRRDAYRIEDVSTSVSSESLIYNVEEAMDESDISDEDAEDDVEEDEEDAPVATSTKGPTTTTTAKTTTPATTEKPKQKPTVEMVNSEEFDESEEDDDDDILDEEDEEDPIDDGNTPVDDASEDDDSDDVEEDASTTEGDSVETTTYSSTESEESEEVTSTETSVEETTTGEGSTETVDDILLADDNINANETGDFFTKHLGGEWDLTRVCFVLAGVFSILLCIAACCYYYRGCCYSDQQKVVTKTSNGYEYHVTGNGQEMVGPPETEKLTQ</sequence>
<evidence type="ECO:0000313" key="4">
    <source>
        <dbReference type="Proteomes" id="UP000492821"/>
    </source>
</evidence>
<name>A0A7E4USH3_PANRE</name>
<keyword evidence="2" id="KW-0472">Membrane</keyword>
<accession>A0A7E4USH3</accession>
<feature type="chain" id="PRO_5028853105" evidence="3">
    <location>
        <begin position="18"/>
        <end position="523"/>
    </location>
</feature>